<comment type="subcellular location">
    <subcellularLocation>
        <location evidence="1">Nucleus</location>
    </subcellularLocation>
</comment>
<protein>
    <recommendedName>
        <fullName evidence="3">DNA helicase</fullName>
        <ecNumber evidence="3">3.6.4.12</ecNumber>
    </recommendedName>
</protein>
<keyword evidence="6" id="KW-0238">DNA-binding</keyword>
<dbReference type="GO" id="GO:0042555">
    <property type="term" value="C:MCM complex"/>
    <property type="evidence" value="ECO:0007669"/>
    <property type="project" value="TreeGrafter"/>
</dbReference>
<organism evidence="11 12">
    <name type="scientific">Zizania palustris</name>
    <name type="common">Northern wild rice</name>
    <dbReference type="NCBI Taxonomy" id="103762"/>
    <lineage>
        <taxon>Eukaryota</taxon>
        <taxon>Viridiplantae</taxon>
        <taxon>Streptophyta</taxon>
        <taxon>Embryophyta</taxon>
        <taxon>Tracheophyta</taxon>
        <taxon>Spermatophyta</taxon>
        <taxon>Magnoliopsida</taxon>
        <taxon>Liliopsida</taxon>
        <taxon>Poales</taxon>
        <taxon>Poaceae</taxon>
        <taxon>BOP clade</taxon>
        <taxon>Oryzoideae</taxon>
        <taxon>Oryzeae</taxon>
        <taxon>Zizaniinae</taxon>
        <taxon>Zizania</taxon>
    </lineage>
</organism>
<feature type="domain" description="MCM8/REC winged helix" evidence="10">
    <location>
        <begin position="184"/>
        <end position="219"/>
    </location>
</feature>
<dbReference type="InterPro" id="IPR041562">
    <property type="entry name" value="MCM_lid"/>
</dbReference>
<evidence type="ECO:0000256" key="7">
    <source>
        <dbReference type="ARBA" id="ARBA00023242"/>
    </source>
</evidence>
<dbReference type="GO" id="GO:0003697">
    <property type="term" value="F:single-stranded DNA binding"/>
    <property type="evidence" value="ECO:0007669"/>
    <property type="project" value="TreeGrafter"/>
</dbReference>
<dbReference type="InterPro" id="IPR031327">
    <property type="entry name" value="MCM"/>
</dbReference>
<dbReference type="GO" id="GO:0005524">
    <property type="term" value="F:ATP binding"/>
    <property type="evidence" value="ECO:0007669"/>
    <property type="project" value="UniProtKB-KW"/>
</dbReference>
<comment type="caution">
    <text evidence="11">The sequence shown here is derived from an EMBL/GenBank/DDBJ whole genome shotgun (WGS) entry which is preliminary data.</text>
</comment>
<evidence type="ECO:0000259" key="9">
    <source>
        <dbReference type="Pfam" id="PF17855"/>
    </source>
</evidence>
<dbReference type="Proteomes" id="UP000729402">
    <property type="component" value="Unassembled WGS sequence"/>
</dbReference>
<dbReference type="InterPro" id="IPR056875">
    <property type="entry name" value="MCM8/REC_WHD"/>
</dbReference>
<evidence type="ECO:0000256" key="4">
    <source>
        <dbReference type="ARBA" id="ARBA00022741"/>
    </source>
</evidence>
<evidence type="ECO:0000256" key="5">
    <source>
        <dbReference type="ARBA" id="ARBA00022840"/>
    </source>
</evidence>
<comment type="similarity">
    <text evidence="2">Belongs to the MCM family.</text>
</comment>
<keyword evidence="5" id="KW-0067">ATP-binding</keyword>
<keyword evidence="4" id="KW-0547">Nucleotide-binding</keyword>
<dbReference type="GO" id="GO:0005634">
    <property type="term" value="C:nucleus"/>
    <property type="evidence" value="ECO:0007669"/>
    <property type="project" value="UniProtKB-SubCell"/>
</dbReference>
<dbReference type="GO" id="GO:0017116">
    <property type="term" value="F:single-stranded DNA helicase activity"/>
    <property type="evidence" value="ECO:0007669"/>
    <property type="project" value="TreeGrafter"/>
</dbReference>
<reference evidence="11" key="2">
    <citation type="submission" date="2021-02" db="EMBL/GenBank/DDBJ databases">
        <authorList>
            <person name="Kimball J.A."/>
            <person name="Haas M.W."/>
            <person name="Macchietto M."/>
            <person name="Kono T."/>
            <person name="Duquette J."/>
            <person name="Shao M."/>
        </authorList>
    </citation>
    <scope>NUCLEOTIDE SEQUENCE</scope>
    <source>
        <tissue evidence="11">Fresh leaf tissue</tissue>
    </source>
</reference>
<dbReference type="EC" id="3.6.4.12" evidence="3"/>
<dbReference type="AlphaFoldDB" id="A0A8J5WDB0"/>
<proteinExistence type="inferred from homology"/>
<dbReference type="EMBL" id="JAAALK010000082">
    <property type="protein sequence ID" value="KAG8085877.1"/>
    <property type="molecule type" value="Genomic_DNA"/>
</dbReference>
<feature type="domain" description="MCM AAA-lid" evidence="9">
    <location>
        <begin position="88"/>
        <end position="171"/>
    </location>
</feature>
<dbReference type="PANTHER" id="PTHR11630">
    <property type="entry name" value="DNA REPLICATION LICENSING FACTOR MCM FAMILY MEMBER"/>
    <property type="match status" value="1"/>
</dbReference>
<dbReference type="OrthoDB" id="422555at2759"/>
<evidence type="ECO:0000256" key="3">
    <source>
        <dbReference type="ARBA" id="ARBA00012551"/>
    </source>
</evidence>
<evidence type="ECO:0000259" key="8">
    <source>
        <dbReference type="Pfam" id="PF00493"/>
    </source>
</evidence>
<reference evidence="11" key="1">
    <citation type="journal article" date="2021" name="bioRxiv">
        <title>Whole Genome Assembly and Annotation of Northern Wild Rice, Zizania palustris L., Supports a Whole Genome Duplication in the Zizania Genus.</title>
        <authorList>
            <person name="Haas M."/>
            <person name="Kono T."/>
            <person name="Macchietto M."/>
            <person name="Millas R."/>
            <person name="McGilp L."/>
            <person name="Shao M."/>
            <person name="Duquette J."/>
            <person name="Hirsch C.N."/>
            <person name="Kimball J."/>
        </authorList>
    </citation>
    <scope>NUCLEOTIDE SEQUENCE</scope>
    <source>
        <tissue evidence="11">Fresh leaf tissue</tissue>
    </source>
</reference>
<keyword evidence="12" id="KW-1185">Reference proteome</keyword>
<keyword evidence="7" id="KW-0539">Nucleus</keyword>
<dbReference type="Pfam" id="PF25051">
    <property type="entry name" value="WHD_MCM8"/>
    <property type="match status" value="1"/>
</dbReference>
<dbReference type="Pfam" id="PF00493">
    <property type="entry name" value="MCM"/>
    <property type="match status" value="1"/>
</dbReference>
<evidence type="ECO:0000313" key="11">
    <source>
        <dbReference type="EMBL" id="KAG8085877.1"/>
    </source>
</evidence>
<evidence type="ECO:0000256" key="1">
    <source>
        <dbReference type="ARBA" id="ARBA00004123"/>
    </source>
</evidence>
<evidence type="ECO:0000256" key="2">
    <source>
        <dbReference type="ARBA" id="ARBA00008010"/>
    </source>
</evidence>
<evidence type="ECO:0000259" key="10">
    <source>
        <dbReference type="Pfam" id="PF25051"/>
    </source>
</evidence>
<dbReference type="InterPro" id="IPR001208">
    <property type="entry name" value="MCM_dom"/>
</dbReference>
<dbReference type="PANTHER" id="PTHR11630:SF47">
    <property type="entry name" value="DNA HELICASE MCM8"/>
    <property type="match status" value="1"/>
</dbReference>
<dbReference type="GO" id="GO:0006310">
    <property type="term" value="P:DNA recombination"/>
    <property type="evidence" value="ECO:0007669"/>
    <property type="project" value="UniProtKB-ARBA"/>
</dbReference>
<evidence type="ECO:0000256" key="6">
    <source>
        <dbReference type="ARBA" id="ARBA00023125"/>
    </source>
</evidence>
<sequence>MSAALLSRFDLVFILLDNPDELLDKRVSDHIIALHSNDGDPHSANKRIRTVPQFNGSTEFGVTGISLASRLRLHPEKDKDFCPLPGPLLRKYISYARTHVKPRIFMSSPAAESLQQFYLELRKHSTADGTPITARQLESLVRLAEARARVDLREEVTAEDAKDVIEIMKGSLYDKYVDEQGYVDFTRSGGMSHQKQAKKFLSALNKQSELQQKDYFSMTVSVMPSMPLRCIFC</sequence>
<name>A0A8J5WDB0_ZIZPA</name>
<accession>A0A8J5WDB0</accession>
<gene>
    <name evidence="11" type="ORF">GUJ93_ZPchr0010g7875</name>
</gene>
<dbReference type="Pfam" id="PF17855">
    <property type="entry name" value="MCM_lid"/>
    <property type="match status" value="1"/>
</dbReference>
<evidence type="ECO:0000313" key="12">
    <source>
        <dbReference type="Proteomes" id="UP000729402"/>
    </source>
</evidence>
<feature type="domain" description="MCM C-terminal AAA(+) ATPase" evidence="8">
    <location>
        <begin position="1"/>
        <end position="35"/>
    </location>
</feature>